<keyword evidence="7 8" id="KW-0472">Membrane</keyword>
<protein>
    <recommendedName>
        <fullName evidence="9">Glycosyltransferase RgtA/B/C/D-like domain-containing protein</fullName>
    </recommendedName>
</protein>
<keyword evidence="5 8" id="KW-0812">Transmembrane</keyword>
<dbReference type="GO" id="GO:0005886">
    <property type="term" value="C:plasma membrane"/>
    <property type="evidence" value="ECO:0007669"/>
    <property type="project" value="UniProtKB-SubCell"/>
</dbReference>
<evidence type="ECO:0000256" key="3">
    <source>
        <dbReference type="ARBA" id="ARBA00022676"/>
    </source>
</evidence>
<dbReference type="GO" id="GO:0009103">
    <property type="term" value="P:lipopolysaccharide biosynthetic process"/>
    <property type="evidence" value="ECO:0007669"/>
    <property type="project" value="UniProtKB-ARBA"/>
</dbReference>
<feature type="transmembrane region" description="Helical" evidence="8">
    <location>
        <begin position="286"/>
        <end position="305"/>
    </location>
</feature>
<dbReference type="PANTHER" id="PTHR33908">
    <property type="entry name" value="MANNOSYLTRANSFERASE YKCB-RELATED"/>
    <property type="match status" value="1"/>
</dbReference>
<feature type="transmembrane region" description="Helical" evidence="8">
    <location>
        <begin position="169"/>
        <end position="201"/>
    </location>
</feature>
<dbReference type="GO" id="GO:0016763">
    <property type="term" value="F:pentosyltransferase activity"/>
    <property type="evidence" value="ECO:0007669"/>
    <property type="project" value="TreeGrafter"/>
</dbReference>
<keyword evidence="6 8" id="KW-1133">Transmembrane helix</keyword>
<dbReference type="PATRIC" id="fig|1618546.3.peg.88"/>
<feature type="transmembrane region" description="Helical" evidence="8">
    <location>
        <begin position="312"/>
        <end position="331"/>
    </location>
</feature>
<keyword evidence="3" id="KW-0328">Glycosyltransferase</keyword>
<evidence type="ECO:0000256" key="1">
    <source>
        <dbReference type="ARBA" id="ARBA00004651"/>
    </source>
</evidence>
<proteinExistence type="predicted"/>
<dbReference type="PANTHER" id="PTHR33908:SF3">
    <property type="entry name" value="UNDECAPRENYL PHOSPHATE-ALPHA-4-AMINO-4-DEOXY-L-ARABINOSE ARABINOSYL TRANSFERASE"/>
    <property type="match status" value="1"/>
</dbReference>
<feature type="transmembrane region" description="Helical" evidence="8">
    <location>
        <begin position="337"/>
        <end position="355"/>
    </location>
</feature>
<keyword evidence="4" id="KW-0808">Transferase</keyword>
<dbReference type="InterPro" id="IPR050297">
    <property type="entry name" value="LipidA_mod_glycosyltrf_83"/>
</dbReference>
<dbReference type="AlphaFoldDB" id="A0A0G0I5N3"/>
<feature type="transmembrane region" description="Helical" evidence="8">
    <location>
        <begin position="367"/>
        <end position="387"/>
    </location>
</feature>
<comment type="caution">
    <text evidence="10">The sequence shown here is derived from an EMBL/GenBank/DDBJ whole genome shotgun (WGS) entry which is preliminary data.</text>
</comment>
<accession>A0A0G0I5N3</accession>
<evidence type="ECO:0000256" key="5">
    <source>
        <dbReference type="ARBA" id="ARBA00022692"/>
    </source>
</evidence>
<feature type="transmembrane region" description="Helical" evidence="8">
    <location>
        <begin position="60"/>
        <end position="81"/>
    </location>
</feature>
<dbReference type="Pfam" id="PF13231">
    <property type="entry name" value="PMT_2"/>
    <property type="match status" value="1"/>
</dbReference>
<evidence type="ECO:0000256" key="4">
    <source>
        <dbReference type="ARBA" id="ARBA00022679"/>
    </source>
</evidence>
<dbReference type="InterPro" id="IPR038731">
    <property type="entry name" value="RgtA/B/C-like"/>
</dbReference>
<name>A0A0G0I5N3_9BACT</name>
<keyword evidence="2" id="KW-1003">Cell membrane</keyword>
<evidence type="ECO:0000256" key="7">
    <source>
        <dbReference type="ARBA" id="ARBA00023136"/>
    </source>
</evidence>
<evidence type="ECO:0000256" key="2">
    <source>
        <dbReference type="ARBA" id="ARBA00022475"/>
    </source>
</evidence>
<gene>
    <name evidence="10" type="ORF">US62_C0003G0024</name>
</gene>
<evidence type="ECO:0000259" key="9">
    <source>
        <dbReference type="Pfam" id="PF13231"/>
    </source>
</evidence>
<dbReference type="GO" id="GO:0010041">
    <property type="term" value="P:response to iron(III) ion"/>
    <property type="evidence" value="ECO:0007669"/>
    <property type="project" value="TreeGrafter"/>
</dbReference>
<sequence length="528" mass="60890">MKKLTEIFLVVGILVFAGLIYLYKLDVIPSGFYVDEAVVAYNAYSILETGKDAFGQQYPVLFRLLGSYTPGLFVYTSALAIKLIGYQITTFRLLSAISALVSVVFFYLFIKKLKIYSSERSYVITTLFYAISPWLTFNARLGYEVTLAFTLFNIGVYFLLLALDKPKNYIYSFVFFSLATYTAHTQRFLVPIFCIFCLIIFRKIILKKSNFKYLFLAGVTTLLLQIPHLTVLNTPAFWVKNQRLIEGGRIIQNIINQTLSYLSNKNLFYELGDIDAQHTIPGISVMYNWMTLPFMVGLFILVSRIKERNIKFLLLLFVTSLIPAVLSGEFISIQRALPFLLPLMIVIGLGIDYFVKKLPVLSTMTLILLLPLSLLLLYRSYFVLFPIERSSGWNFGYDKLADYIRVNADKNYMVDNSRNPRNYILLLYHLKYPPEIYQGEVDPKYKTDYYHSLPPENSYKFSKIEVREISWETDPCKEQIIVGDPLTISDGQAKEHKLEKQFEIKDILGKPIYIGFKTNPQLKCKSVE</sequence>
<dbReference type="EMBL" id="LBTR01000003">
    <property type="protein sequence ID" value="KKQ46275.1"/>
    <property type="molecule type" value="Genomic_DNA"/>
</dbReference>
<feature type="transmembrane region" description="Helical" evidence="8">
    <location>
        <begin position="93"/>
        <end position="110"/>
    </location>
</feature>
<dbReference type="Proteomes" id="UP000034603">
    <property type="component" value="Unassembled WGS sequence"/>
</dbReference>
<feature type="domain" description="Glycosyltransferase RgtA/B/C/D-like" evidence="9">
    <location>
        <begin position="72"/>
        <end position="229"/>
    </location>
</feature>
<evidence type="ECO:0000256" key="8">
    <source>
        <dbReference type="SAM" id="Phobius"/>
    </source>
</evidence>
<comment type="subcellular location">
    <subcellularLocation>
        <location evidence="1">Cell membrane</location>
        <topology evidence="1">Multi-pass membrane protein</topology>
    </subcellularLocation>
</comment>
<organism evidence="10">
    <name type="scientific">Candidatus Woesebacteria bacterium GW2011_GWA1_37_8</name>
    <dbReference type="NCBI Taxonomy" id="1618546"/>
    <lineage>
        <taxon>Bacteria</taxon>
        <taxon>Candidatus Woeseibacteriota</taxon>
    </lineage>
</organism>
<feature type="transmembrane region" description="Helical" evidence="8">
    <location>
        <begin position="213"/>
        <end position="231"/>
    </location>
</feature>
<evidence type="ECO:0000313" key="10">
    <source>
        <dbReference type="EMBL" id="KKQ46275.1"/>
    </source>
</evidence>
<reference evidence="10" key="1">
    <citation type="journal article" date="2015" name="Nature">
        <title>rRNA introns, odd ribosomes, and small enigmatic genomes across a large radiation of phyla.</title>
        <authorList>
            <person name="Brown C.T."/>
            <person name="Hug L.A."/>
            <person name="Thomas B.C."/>
            <person name="Sharon I."/>
            <person name="Castelle C.J."/>
            <person name="Singh A."/>
            <person name="Wilkins M.J."/>
            <person name="Williams K.H."/>
            <person name="Banfield J.F."/>
        </authorList>
    </citation>
    <scope>NUCLEOTIDE SEQUENCE [LARGE SCALE GENOMIC DNA]</scope>
</reference>
<feature type="transmembrane region" description="Helical" evidence="8">
    <location>
        <begin position="7"/>
        <end position="23"/>
    </location>
</feature>
<evidence type="ECO:0000256" key="6">
    <source>
        <dbReference type="ARBA" id="ARBA00022989"/>
    </source>
</evidence>
<feature type="transmembrane region" description="Helical" evidence="8">
    <location>
        <begin position="145"/>
        <end position="163"/>
    </location>
</feature>